<dbReference type="AlphaFoldDB" id="A0A8K0T2T3"/>
<dbReference type="InterPro" id="IPR001680">
    <property type="entry name" value="WD40_rpt"/>
</dbReference>
<dbReference type="Proteomes" id="UP000813444">
    <property type="component" value="Unassembled WGS sequence"/>
</dbReference>
<name>A0A8K0T2T3_9HYPO</name>
<dbReference type="InterPro" id="IPR015943">
    <property type="entry name" value="WD40/YVTN_repeat-like_dom_sf"/>
</dbReference>
<dbReference type="PANTHER" id="PTHR19879:SF9">
    <property type="entry name" value="TRANSCRIPTION INITIATION FACTOR TFIID SUBUNIT 5"/>
    <property type="match status" value="1"/>
</dbReference>
<dbReference type="OrthoDB" id="2013972at2759"/>
<keyword evidence="1 3" id="KW-0853">WD repeat</keyword>
<reference evidence="5" key="1">
    <citation type="journal article" date="2021" name="Nat. Commun.">
        <title>Genetic determinants of endophytism in the Arabidopsis root mycobiome.</title>
        <authorList>
            <person name="Mesny F."/>
            <person name="Miyauchi S."/>
            <person name="Thiergart T."/>
            <person name="Pickel B."/>
            <person name="Atanasova L."/>
            <person name="Karlsson M."/>
            <person name="Huettel B."/>
            <person name="Barry K.W."/>
            <person name="Haridas S."/>
            <person name="Chen C."/>
            <person name="Bauer D."/>
            <person name="Andreopoulos W."/>
            <person name="Pangilinan J."/>
            <person name="LaButti K."/>
            <person name="Riley R."/>
            <person name="Lipzen A."/>
            <person name="Clum A."/>
            <person name="Drula E."/>
            <person name="Henrissat B."/>
            <person name="Kohler A."/>
            <person name="Grigoriev I.V."/>
            <person name="Martin F.M."/>
            <person name="Hacquard S."/>
        </authorList>
    </citation>
    <scope>NUCLEOTIDE SEQUENCE</scope>
    <source>
        <strain evidence="5">MPI-CAGE-CH-0235</strain>
    </source>
</reference>
<comment type="caution">
    <text evidence="5">The sequence shown here is derived from an EMBL/GenBank/DDBJ whole genome shotgun (WGS) entry which is preliminary data.</text>
</comment>
<evidence type="ECO:0000313" key="5">
    <source>
        <dbReference type="EMBL" id="KAH7329404.1"/>
    </source>
</evidence>
<dbReference type="InterPro" id="IPR019775">
    <property type="entry name" value="WD40_repeat_CS"/>
</dbReference>
<dbReference type="Gene3D" id="2.130.10.10">
    <property type="entry name" value="YVTN repeat-like/Quinoprotein amine dehydrogenase"/>
    <property type="match status" value="2"/>
</dbReference>
<keyword evidence="2" id="KW-0677">Repeat</keyword>
<dbReference type="SUPFAM" id="SSF50969">
    <property type="entry name" value="YVTN repeat-like/Quinoprotein amine dehydrogenase"/>
    <property type="match status" value="1"/>
</dbReference>
<proteinExistence type="predicted"/>
<evidence type="ECO:0000256" key="4">
    <source>
        <dbReference type="SAM" id="MobiDB-lite"/>
    </source>
</evidence>
<protein>
    <submittedName>
        <fullName evidence="5">Quino protein amine dehydrogenase</fullName>
    </submittedName>
</protein>
<dbReference type="PANTHER" id="PTHR19879">
    <property type="entry name" value="TRANSCRIPTION INITIATION FACTOR TFIID"/>
    <property type="match status" value="1"/>
</dbReference>
<dbReference type="Pfam" id="PF00400">
    <property type="entry name" value="WD40"/>
    <property type="match status" value="2"/>
</dbReference>
<dbReference type="PROSITE" id="PS50294">
    <property type="entry name" value="WD_REPEATS_REGION"/>
    <property type="match status" value="1"/>
</dbReference>
<gene>
    <name evidence="5" type="ORF">B0I35DRAFT_474010</name>
</gene>
<evidence type="ECO:0000256" key="1">
    <source>
        <dbReference type="ARBA" id="ARBA00022574"/>
    </source>
</evidence>
<keyword evidence="6" id="KW-1185">Reference proteome</keyword>
<organism evidence="5 6">
    <name type="scientific">Stachybotrys elegans</name>
    <dbReference type="NCBI Taxonomy" id="80388"/>
    <lineage>
        <taxon>Eukaryota</taxon>
        <taxon>Fungi</taxon>
        <taxon>Dikarya</taxon>
        <taxon>Ascomycota</taxon>
        <taxon>Pezizomycotina</taxon>
        <taxon>Sordariomycetes</taxon>
        <taxon>Hypocreomycetidae</taxon>
        <taxon>Hypocreales</taxon>
        <taxon>Stachybotryaceae</taxon>
        <taxon>Stachybotrys</taxon>
    </lineage>
</organism>
<feature type="compositionally biased region" description="Polar residues" evidence="4">
    <location>
        <begin position="1"/>
        <end position="14"/>
    </location>
</feature>
<evidence type="ECO:0000256" key="2">
    <source>
        <dbReference type="ARBA" id="ARBA00022737"/>
    </source>
</evidence>
<feature type="region of interest" description="Disordered" evidence="4">
    <location>
        <begin position="1"/>
        <end position="25"/>
    </location>
</feature>
<sequence length="343" mass="36349">MDQSKCATPGSTRPISADTGLASSSPSSAAPLLLLKLRHSKPISKSEITSLGISPSSSAPYAFAVSLGTASPRSWIDVFDLATQQSHGRKAGSSAVFSPGGGRLAVLREVFRQIGGGVEHKFGSSIVIRDTLTGKDLRELKDAAGLPLAWSSNGRYLAAIESPDSFNVGIWDLTTYQRVARVSSHVDTVTHAVFTPSGALVTQSRDGTVRLTDAGKTLSRLEVGGHRRPYPSALAMTAKGGTVVSVWNTSVQQWIPETSAIVSYGLNESRRTEGWALCVSPDSRRIAFRTEDGFDILDASSAALLASQQTDIQVTAGAFTPNGESLLIGKMDGTVELWDIEDQ</sequence>
<dbReference type="PROSITE" id="PS50082">
    <property type="entry name" value="WD_REPEATS_2"/>
    <property type="match status" value="1"/>
</dbReference>
<evidence type="ECO:0000256" key="3">
    <source>
        <dbReference type="PROSITE-ProRule" id="PRU00221"/>
    </source>
</evidence>
<dbReference type="EMBL" id="JAGPNK010000001">
    <property type="protein sequence ID" value="KAH7329404.1"/>
    <property type="molecule type" value="Genomic_DNA"/>
</dbReference>
<dbReference type="InterPro" id="IPR011044">
    <property type="entry name" value="Quino_amine_DH_bsu"/>
</dbReference>
<accession>A0A8K0T2T3</accession>
<dbReference type="SMART" id="SM00320">
    <property type="entry name" value="WD40"/>
    <property type="match status" value="2"/>
</dbReference>
<feature type="repeat" description="WD" evidence="3">
    <location>
        <begin position="314"/>
        <end position="343"/>
    </location>
</feature>
<dbReference type="PROSITE" id="PS00678">
    <property type="entry name" value="WD_REPEATS_1"/>
    <property type="match status" value="1"/>
</dbReference>
<evidence type="ECO:0000313" key="6">
    <source>
        <dbReference type="Proteomes" id="UP000813444"/>
    </source>
</evidence>